<keyword evidence="3" id="KW-1185">Reference proteome</keyword>
<dbReference type="Proteomes" id="UP000628086">
    <property type="component" value="Unassembled WGS sequence"/>
</dbReference>
<dbReference type="InterPro" id="IPR047760">
    <property type="entry name" value="XaxB-like"/>
</dbReference>
<feature type="coiled-coil region" evidence="1">
    <location>
        <begin position="132"/>
        <end position="173"/>
    </location>
</feature>
<name>A0ABR6V8I4_9PSED</name>
<dbReference type="RefSeq" id="WP_023378982.1">
    <property type="nucleotide sequence ID" value="NZ_JABWRR010000006.1"/>
</dbReference>
<gene>
    <name evidence="2" type="ORF">HU747_14555</name>
</gene>
<accession>A0ABR6V8I4</accession>
<proteinExistence type="predicted"/>
<evidence type="ECO:0000313" key="2">
    <source>
        <dbReference type="EMBL" id="MBC3476808.1"/>
    </source>
</evidence>
<comment type="caution">
    <text evidence="2">The sequence shown here is derived from an EMBL/GenBank/DDBJ whole genome shotgun (WGS) entry which is preliminary data.</text>
</comment>
<dbReference type="NCBIfam" id="NF033927">
    <property type="entry name" value="alph_xenorhab_B"/>
    <property type="match status" value="1"/>
</dbReference>
<organism evidence="2 3">
    <name type="scientific">Pseudomonas taiwanensis</name>
    <dbReference type="NCBI Taxonomy" id="470150"/>
    <lineage>
        <taxon>Bacteria</taxon>
        <taxon>Pseudomonadati</taxon>
        <taxon>Pseudomonadota</taxon>
        <taxon>Gammaproteobacteria</taxon>
        <taxon>Pseudomonadales</taxon>
        <taxon>Pseudomonadaceae</taxon>
        <taxon>Pseudomonas</taxon>
    </lineage>
</organism>
<evidence type="ECO:0000256" key="1">
    <source>
        <dbReference type="SAM" id="Coils"/>
    </source>
</evidence>
<dbReference type="EMBL" id="JABWRS010000010">
    <property type="protein sequence ID" value="MBC3476808.1"/>
    <property type="molecule type" value="Genomic_DNA"/>
</dbReference>
<evidence type="ECO:0000313" key="3">
    <source>
        <dbReference type="Proteomes" id="UP000628086"/>
    </source>
</evidence>
<protein>
    <submittedName>
        <fullName evidence="2">Alpha-xenorhabdolysin family binary toxin subunit B</fullName>
    </submittedName>
</protein>
<sequence length="331" mass="37127">MNDNVHVLPMTADAPELGKVLAATRSYTEVWQKGQLKFSTPLQENLERHMRLFTHCIDQTVRKAQRLTAELDNEALSDMLASLGSGHDSDVLAIAAEERDTVKSRLADQISHLGREIQALATLPLLVGTADQERLNKQQQNLVRTHAQLVEEHDREQQNKETVEKAIATLEANGLQTRFGGVVPSLDDLGKLAVPGGETVVTVEAVSKAVEQLQTLLGDVVEGMRYTQLQQERRNIGERVRKLAVQVRELVQRQATVTQRLAALEMLPMLQEQRTDWASGMTVVRQALGNFHTHLERAPIGDGEQLRVLNGLFKQLLTYQRQLLEQHRRAL</sequence>
<keyword evidence="1" id="KW-0175">Coiled coil</keyword>
<reference evidence="2 3" key="1">
    <citation type="journal article" date="2020" name="Microorganisms">
        <title>Reliable Identification of Environmental Pseudomonas Isolates Using the rpoD Gene.</title>
        <authorList>
            <consortium name="The Broad Institute Genome Sequencing Platform"/>
            <person name="Girard L."/>
            <person name="Lood C."/>
            <person name="Rokni-Zadeh H."/>
            <person name="van Noort V."/>
            <person name="Lavigne R."/>
            <person name="De Mot R."/>
        </authorList>
    </citation>
    <scope>NUCLEOTIDE SEQUENCE [LARGE SCALE GENOMIC DNA]</scope>
    <source>
        <strain evidence="2 3">RW7P2</strain>
    </source>
</reference>